<name>A0A1W1WUN9_9BACT</name>
<dbReference type="CDD" id="cd02194">
    <property type="entry name" value="ThiL"/>
    <property type="match status" value="1"/>
</dbReference>
<dbReference type="InterPro" id="IPR036676">
    <property type="entry name" value="PurM-like_C_sf"/>
</dbReference>
<comment type="similarity">
    <text evidence="2">Belongs to the thiamine-monophosphate kinase family.</text>
</comment>
<evidence type="ECO:0000256" key="2">
    <source>
        <dbReference type="HAMAP-Rule" id="MF_02128"/>
    </source>
</evidence>
<feature type="binding site" evidence="2">
    <location>
        <position position="38"/>
    </location>
    <ligand>
        <name>substrate</name>
    </ligand>
</feature>
<dbReference type="Gene3D" id="3.30.1330.10">
    <property type="entry name" value="PurM-like, N-terminal domain"/>
    <property type="match status" value="1"/>
</dbReference>
<dbReference type="InterPro" id="IPR006283">
    <property type="entry name" value="ThiL-like"/>
</dbReference>
<dbReference type="NCBIfam" id="NF004354">
    <property type="entry name" value="PRK05731.2-3"/>
    <property type="match status" value="1"/>
</dbReference>
<accession>A0A1W1WUN9</accession>
<dbReference type="HAMAP" id="MF_02128">
    <property type="entry name" value="TMP_kinase"/>
    <property type="match status" value="1"/>
</dbReference>
<dbReference type="Gene3D" id="3.90.650.10">
    <property type="entry name" value="PurM-like C-terminal domain"/>
    <property type="match status" value="1"/>
</dbReference>
<feature type="binding site" evidence="2">
    <location>
        <position position="31"/>
    </location>
    <ligand>
        <name>Mg(2+)</name>
        <dbReference type="ChEBI" id="CHEBI:18420"/>
        <label>1</label>
    </ligand>
</feature>
<feature type="binding site" evidence="2">
    <location>
        <position position="225"/>
    </location>
    <ligand>
        <name>substrate</name>
    </ligand>
</feature>
<feature type="binding site" evidence="2">
    <location>
        <position position="190"/>
    </location>
    <ligand>
        <name>Mg(2+)</name>
        <dbReference type="ChEBI" id="CHEBI:18420"/>
        <label>3</label>
    </ligand>
</feature>
<dbReference type="GO" id="GO:0009228">
    <property type="term" value="P:thiamine biosynthetic process"/>
    <property type="evidence" value="ECO:0007669"/>
    <property type="project" value="UniProtKB-KW"/>
</dbReference>
<keyword evidence="2" id="KW-0547">Nucleotide-binding</keyword>
<feature type="domain" description="PurM-like N-terminal" evidence="3">
    <location>
        <begin position="17"/>
        <end position="122"/>
    </location>
</feature>
<dbReference type="PANTHER" id="PTHR30270:SF0">
    <property type="entry name" value="THIAMINE-MONOPHOSPHATE KINASE"/>
    <property type="match status" value="1"/>
</dbReference>
<feature type="binding site" evidence="2">
    <location>
        <position position="131"/>
    </location>
    <ligand>
        <name>ATP</name>
        <dbReference type="ChEBI" id="CHEBI:30616"/>
    </ligand>
</feature>
<dbReference type="RefSeq" id="WP_084276210.1">
    <property type="nucleotide sequence ID" value="NZ_AP026671.1"/>
</dbReference>
<feature type="binding site" evidence="2">
    <location>
        <position position="19"/>
    </location>
    <ligand>
        <name>Mg(2+)</name>
        <dbReference type="ChEBI" id="CHEBI:18420"/>
        <label>4</label>
    </ligand>
</feature>
<dbReference type="InterPro" id="IPR016188">
    <property type="entry name" value="PurM-like_N"/>
</dbReference>
<keyword evidence="2" id="KW-0460">Magnesium</keyword>
<dbReference type="EMBL" id="FWWZ01000001">
    <property type="protein sequence ID" value="SMC09899.1"/>
    <property type="molecule type" value="Genomic_DNA"/>
</dbReference>
<dbReference type="Proteomes" id="UP000192602">
    <property type="component" value="Unassembled WGS sequence"/>
</dbReference>
<feature type="binding site" evidence="2">
    <location>
        <position position="60"/>
    </location>
    <ligand>
        <name>Mg(2+)</name>
        <dbReference type="ChEBI" id="CHEBI:18420"/>
        <label>3</label>
    </ligand>
</feature>
<sequence>MQKEFYYISLFNSKFIGDDGAYIDGMVYSADGFCEDIHFKKEWMSLKQIARKAMLVNISDVIAMNAKPQFALITIKIPKNFTNKMFHQIQEGLAKTAQEYGIEIIGGDTVAGKKLDIAITLVSATKKPIFRKPLRQGYLLAHTGTLGSVKKDLRKLLRGGKVSKKSKFIAPQLRKDFMHRANRFIQACMDISDGLFDDLEKMTRLNKVGIKFLRKIPKRVGCSGEEYELLFAFDPKDYKAIVRRAKQARTKITIFGRVTRRSYRNICKPNHF</sequence>
<keyword evidence="2" id="KW-0479">Metal-binding</keyword>
<dbReference type="GO" id="GO:0005524">
    <property type="term" value="F:ATP binding"/>
    <property type="evidence" value="ECO:0007669"/>
    <property type="project" value="UniProtKB-UniRule"/>
</dbReference>
<evidence type="ECO:0000313" key="5">
    <source>
        <dbReference type="Proteomes" id="UP000192602"/>
    </source>
</evidence>
<comment type="catalytic activity">
    <reaction evidence="2">
        <text>thiamine phosphate + ATP = thiamine diphosphate + ADP</text>
        <dbReference type="Rhea" id="RHEA:15913"/>
        <dbReference type="ChEBI" id="CHEBI:30616"/>
        <dbReference type="ChEBI" id="CHEBI:37575"/>
        <dbReference type="ChEBI" id="CHEBI:58937"/>
        <dbReference type="ChEBI" id="CHEBI:456216"/>
        <dbReference type="EC" id="2.7.4.16"/>
    </reaction>
</comment>
<organism evidence="4 5">
    <name type="scientific">Nitratiruptor tergarcus DSM 16512</name>
    <dbReference type="NCBI Taxonomy" id="1069081"/>
    <lineage>
        <taxon>Bacteria</taxon>
        <taxon>Pseudomonadati</taxon>
        <taxon>Campylobacterota</taxon>
        <taxon>Epsilonproteobacteria</taxon>
        <taxon>Nautiliales</taxon>
        <taxon>Nitratiruptoraceae</taxon>
        <taxon>Nitratiruptor</taxon>
    </lineage>
</organism>
<dbReference type="GO" id="GO:0009229">
    <property type="term" value="P:thiamine diphosphate biosynthetic process"/>
    <property type="evidence" value="ECO:0007669"/>
    <property type="project" value="UniProtKB-UniRule"/>
</dbReference>
<feature type="binding site" evidence="2">
    <location>
        <position position="31"/>
    </location>
    <ligand>
        <name>Mg(2+)</name>
        <dbReference type="ChEBI" id="CHEBI:18420"/>
        <label>2</label>
    </ligand>
</feature>
<dbReference type="PANTHER" id="PTHR30270">
    <property type="entry name" value="THIAMINE-MONOPHOSPHATE KINASE"/>
    <property type="match status" value="1"/>
</dbReference>
<dbReference type="Pfam" id="PF00586">
    <property type="entry name" value="AIRS"/>
    <property type="match status" value="1"/>
</dbReference>
<dbReference type="GO" id="GO:0009030">
    <property type="term" value="F:thiamine-phosphate kinase activity"/>
    <property type="evidence" value="ECO:0007669"/>
    <property type="project" value="UniProtKB-UniRule"/>
</dbReference>
<dbReference type="EC" id="2.7.4.16" evidence="2"/>
<feature type="binding site" evidence="2">
    <location>
        <position position="60"/>
    </location>
    <ligand>
        <name>Mg(2+)</name>
        <dbReference type="ChEBI" id="CHEBI:18420"/>
        <label>4</label>
    </ligand>
</feature>
<proteinExistence type="inferred from homology"/>
<dbReference type="SUPFAM" id="SSF55326">
    <property type="entry name" value="PurM N-terminal domain-like"/>
    <property type="match status" value="1"/>
</dbReference>
<dbReference type="InterPro" id="IPR036921">
    <property type="entry name" value="PurM-like_N_sf"/>
</dbReference>
<keyword evidence="5" id="KW-1185">Reference proteome</keyword>
<feature type="binding site" evidence="2">
    <location>
        <position position="29"/>
    </location>
    <ligand>
        <name>Mg(2+)</name>
        <dbReference type="ChEBI" id="CHEBI:18420"/>
        <label>4</label>
    </ligand>
</feature>
<feature type="binding site" evidence="2">
    <location>
        <position position="108"/>
    </location>
    <ligand>
        <name>Mg(2+)</name>
        <dbReference type="ChEBI" id="CHEBI:18420"/>
        <label>1</label>
    </ligand>
</feature>
<evidence type="ECO:0000256" key="1">
    <source>
        <dbReference type="ARBA" id="ARBA00022977"/>
    </source>
</evidence>
<dbReference type="UniPathway" id="UPA00060">
    <property type="reaction ID" value="UER00142"/>
</dbReference>
<comment type="miscellaneous">
    <text evidence="2">Reaction mechanism of ThiL seems to utilize a direct, inline transfer of the gamma-phosphate of ATP to TMP rather than a phosphorylated enzyme intermediate.</text>
</comment>
<feature type="binding site" evidence="2">
    <location>
        <begin position="107"/>
        <end position="108"/>
    </location>
    <ligand>
        <name>ATP</name>
        <dbReference type="ChEBI" id="CHEBI:30616"/>
    </ligand>
</feature>
<keyword evidence="2 4" id="KW-0418">Kinase</keyword>
<feature type="binding site" evidence="2">
    <location>
        <position position="60"/>
    </location>
    <ligand>
        <name>Mg(2+)</name>
        <dbReference type="ChEBI" id="CHEBI:18420"/>
        <label>2</label>
    </ligand>
</feature>
<feature type="binding site" evidence="2">
    <location>
        <position position="263"/>
    </location>
    <ligand>
        <name>substrate</name>
    </ligand>
</feature>
<dbReference type="STRING" id="1069081.SAMN05660197_1721"/>
<dbReference type="SUPFAM" id="SSF56042">
    <property type="entry name" value="PurM C-terminal domain-like"/>
    <property type="match status" value="1"/>
</dbReference>
<dbReference type="AlphaFoldDB" id="A0A1W1WUN9"/>
<feature type="binding site" evidence="2">
    <location>
        <position position="193"/>
    </location>
    <ligand>
        <name>Mg(2+)</name>
        <dbReference type="ChEBI" id="CHEBI:18420"/>
        <label>5</label>
    </ligand>
</feature>
<feature type="binding site" evidence="2">
    <location>
        <position position="19"/>
    </location>
    <ligand>
        <name>Mg(2+)</name>
        <dbReference type="ChEBI" id="CHEBI:18420"/>
        <label>3</label>
    </ligand>
</feature>
<evidence type="ECO:0000313" key="4">
    <source>
        <dbReference type="EMBL" id="SMC09899.1"/>
    </source>
</evidence>
<keyword evidence="2" id="KW-0808">Transferase</keyword>
<gene>
    <name evidence="2" type="primary">thiL</name>
    <name evidence="4" type="ORF">SAMN05660197_1721</name>
</gene>
<comment type="function">
    <text evidence="2">Catalyzes the ATP-dependent phosphorylation of thiamine-monophosphate (TMP) to form thiamine-pyrophosphate (TPP), the active form of vitamin B1.</text>
</comment>
<dbReference type="OrthoDB" id="9802811at2"/>
<comment type="pathway">
    <text evidence="2">Cofactor biosynthesis; thiamine diphosphate biosynthesis; thiamine diphosphate from thiamine phosphate: step 1/1.</text>
</comment>
<evidence type="ECO:0000259" key="3">
    <source>
        <dbReference type="Pfam" id="PF00586"/>
    </source>
</evidence>
<feature type="binding site" evidence="2">
    <location>
        <position position="192"/>
    </location>
    <ligand>
        <name>ATP</name>
        <dbReference type="ChEBI" id="CHEBI:30616"/>
    </ligand>
</feature>
<dbReference type="GO" id="GO:0000287">
    <property type="term" value="F:magnesium ion binding"/>
    <property type="evidence" value="ECO:0007669"/>
    <property type="project" value="UniProtKB-UniRule"/>
</dbReference>
<protein>
    <recommendedName>
        <fullName evidence="2">Thiamine-monophosphate kinase</fullName>
        <shortName evidence="2">TMP kinase</shortName>
        <shortName evidence="2">Thiamine-phosphate kinase</shortName>
        <ecNumber evidence="2">2.7.4.16</ecNumber>
    </recommendedName>
</protein>
<comment type="caution">
    <text evidence="2">Lacks conserved residue(s) required for the propagation of feature annotation.</text>
</comment>
<reference evidence="5" key="1">
    <citation type="submission" date="2017-04" db="EMBL/GenBank/DDBJ databases">
        <authorList>
            <person name="Varghese N."/>
            <person name="Submissions S."/>
        </authorList>
    </citation>
    <scope>NUCLEOTIDE SEQUENCE [LARGE SCALE GENOMIC DNA]</scope>
    <source>
        <strain evidence="5">DSM 16512</strain>
    </source>
</reference>
<keyword evidence="2" id="KW-0067">ATP-binding</keyword>
<keyword evidence="1 2" id="KW-0784">Thiamine biosynthesis</keyword>